<evidence type="ECO:0000313" key="8">
    <source>
        <dbReference type="Proteomes" id="UP000190064"/>
    </source>
</evidence>
<keyword evidence="4" id="KW-0449">Lipoprotein</keyword>
<proteinExistence type="predicted"/>
<evidence type="ECO:0000256" key="5">
    <source>
        <dbReference type="SAM" id="MobiDB-lite"/>
    </source>
</evidence>
<dbReference type="EMBL" id="MTSD02000004">
    <property type="protein sequence ID" value="OOV86820.1"/>
    <property type="molecule type" value="Genomic_DNA"/>
</dbReference>
<dbReference type="SUPFAM" id="SSF141488">
    <property type="entry name" value="YdhA-like"/>
    <property type="match status" value="1"/>
</dbReference>
<dbReference type="Proteomes" id="UP000190064">
    <property type="component" value="Unassembled WGS sequence"/>
</dbReference>
<evidence type="ECO:0000256" key="3">
    <source>
        <dbReference type="ARBA" id="ARBA00023139"/>
    </source>
</evidence>
<sequence length="371" mass="41419">MVLNGLPARLRWLGLWLVFLLVSGCSVAPPNPPETGPVTPEQPLPEDRSSESAPNTEQESAQEVLPAGVISGQVSYRERIALLPGAFVRVVLIREAVKAEPPVEIAEQIFHPLGQVPFTYHLKFKPEDIRSGFRYVVKGQIFSGDERLLFASKSPVVIEPLGPDREIDLLLMRVPVTQQSHMKPMTAAVSRVFQCGDFAFGTRTGIGEIALYLPDGVLVLSQVRSASGARYEEGDTLFWMKGDRAMLSYKGTLHSQCVHNADRDARDPHERRPVDFRAVGQEPPWLLEVVSQHNLNLITEYGQKRVQLPEPKVIYRPDSVTYRAMNGADRVSATVRSGACQDSMADKIWPQRVSVWWNGRHYQGCGEFLQP</sequence>
<accession>A0A1T1HAP4</accession>
<evidence type="ECO:0000256" key="4">
    <source>
        <dbReference type="ARBA" id="ARBA00023288"/>
    </source>
</evidence>
<dbReference type="AlphaFoldDB" id="A0A1T1HAP4"/>
<keyword evidence="3" id="KW-0564">Palmitate</keyword>
<feature type="compositionally biased region" description="Pro residues" evidence="5">
    <location>
        <begin position="30"/>
        <end position="43"/>
    </location>
</feature>
<dbReference type="Gene3D" id="2.40.128.200">
    <property type="match status" value="1"/>
</dbReference>
<dbReference type="Pfam" id="PF09864">
    <property type="entry name" value="MliC"/>
    <property type="match status" value="1"/>
</dbReference>
<dbReference type="PANTHER" id="PTHR38013">
    <property type="entry name" value="GLYCOPROTEIN/POLYSACCHARIDE METABOLISM"/>
    <property type="match status" value="1"/>
</dbReference>
<dbReference type="InterPro" id="IPR018660">
    <property type="entry name" value="MliC"/>
</dbReference>
<dbReference type="InterPro" id="IPR053196">
    <property type="entry name" value="Lipoprotein_YbaY-like"/>
</dbReference>
<dbReference type="PANTHER" id="PTHR38013:SF1">
    <property type="entry name" value="GLYCOPROTEIN_POLYSACCHARIDE METABOLISM"/>
    <property type="match status" value="1"/>
</dbReference>
<protein>
    <recommendedName>
        <fullName evidence="6">C-type lysozyme inhibitor domain-containing protein</fullName>
    </recommendedName>
</protein>
<evidence type="ECO:0000256" key="2">
    <source>
        <dbReference type="ARBA" id="ARBA00023136"/>
    </source>
</evidence>
<dbReference type="InterPro" id="IPR036328">
    <property type="entry name" value="MliC_sf"/>
</dbReference>
<feature type="compositionally biased region" description="Polar residues" evidence="5">
    <location>
        <begin position="51"/>
        <end position="61"/>
    </location>
</feature>
<dbReference type="Pfam" id="PF09619">
    <property type="entry name" value="YscW"/>
    <property type="match status" value="1"/>
</dbReference>
<reference evidence="7" key="1">
    <citation type="submission" date="2017-02" db="EMBL/GenBank/DDBJ databases">
        <title>Draft Genome Sequence of the Salt Water Bacterium Oceanospirillum linum ATCC 11336.</title>
        <authorList>
            <person name="Trachtenberg A.M."/>
            <person name="Carney J.G."/>
            <person name="Linnane J.D."/>
            <person name="Rheaume B.A."/>
            <person name="Pitts N.L."/>
            <person name="Mykles D.L."/>
            <person name="Maclea K.S."/>
        </authorList>
    </citation>
    <scope>NUCLEOTIDE SEQUENCE [LARGE SCALE GENOMIC DNA]</scope>
    <source>
        <strain evidence="7">ATCC 11336</strain>
    </source>
</reference>
<evidence type="ECO:0000259" key="6">
    <source>
        <dbReference type="Pfam" id="PF09864"/>
    </source>
</evidence>
<dbReference type="STRING" id="966.BTA35_0211005"/>
<comment type="caution">
    <text evidence="7">The sequence shown here is derived from an EMBL/GenBank/DDBJ whole genome shotgun (WGS) entry which is preliminary data.</text>
</comment>
<evidence type="ECO:0000256" key="1">
    <source>
        <dbReference type="ARBA" id="ARBA00022729"/>
    </source>
</evidence>
<keyword evidence="8" id="KW-1185">Reference proteome</keyword>
<name>A0A1T1HAP4_OCELI</name>
<dbReference type="InterPro" id="IPR039366">
    <property type="entry name" value="Pilotin"/>
</dbReference>
<feature type="region of interest" description="Disordered" evidence="5">
    <location>
        <begin position="30"/>
        <end position="63"/>
    </location>
</feature>
<organism evidence="7 8">
    <name type="scientific">Oceanospirillum linum</name>
    <dbReference type="NCBI Taxonomy" id="966"/>
    <lineage>
        <taxon>Bacteria</taxon>
        <taxon>Pseudomonadati</taxon>
        <taxon>Pseudomonadota</taxon>
        <taxon>Gammaproteobacteria</taxon>
        <taxon>Oceanospirillales</taxon>
        <taxon>Oceanospirillaceae</taxon>
        <taxon>Oceanospirillum</taxon>
    </lineage>
</organism>
<gene>
    <name evidence="7" type="ORF">BTA35_0211005</name>
</gene>
<keyword evidence="2" id="KW-0472">Membrane</keyword>
<feature type="domain" description="C-type lysozyme inhibitor" evidence="6">
    <location>
        <begin position="207"/>
        <end position="251"/>
    </location>
</feature>
<keyword evidence="1" id="KW-0732">Signal</keyword>
<evidence type="ECO:0000313" key="7">
    <source>
        <dbReference type="EMBL" id="OOV86820.1"/>
    </source>
</evidence>